<dbReference type="InterPro" id="IPR002068">
    <property type="entry name" value="A-crystallin/Hsp20_dom"/>
</dbReference>
<dbReference type="PROSITE" id="PS01031">
    <property type="entry name" value="SHSP"/>
    <property type="match status" value="1"/>
</dbReference>
<evidence type="ECO:0000259" key="3">
    <source>
        <dbReference type="PROSITE" id="PS01031"/>
    </source>
</evidence>
<dbReference type="PANTHER" id="PTHR11527">
    <property type="entry name" value="HEAT-SHOCK PROTEIN 20 FAMILY MEMBER"/>
    <property type="match status" value="1"/>
</dbReference>
<evidence type="ECO:0000313" key="4">
    <source>
        <dbReference type="EMBL" id="OIN59361.1"/>
    </source>
</evidence>
<dbReference type="CDD" id="cd06464">
    <property type="entry name" value="ACD_sHsps-like"/>
    <property type="match status" value="1"/>
</dbReference>
<dbReference type="OrthoDB" id="9814487at2"/>
<comment type="similarity">
    <text evidence="1 2">Belongs to the small heat shock protein (HSP20) family.</text>
</comment>
<proteinExistence type="inferred from homology"/>
<accession>A0A1S2VKQ7</accession>
<dbReference type="EMBL" id="MORL01000004">
    <property type="protein sequence ID" value="OIN59361.1"/>
    <property type="molecule type" value="Genomic_DNA"/>
</dbReference>
<sequence length="152" mass="16788">MATLIRSNQVPTIFDQLFNQEINRLAKHPVFAQPVISRYQKGGSVPAVNVKESAEAFTLEVAAPGLVKEQFSVKVDNNILTLAYAPAETEAEGKQEKYTHKEFSTGSFTRSFRLPENVNKEAIQAAYTNGILTVSVPKVAEQKPEPKQIQIA</sequence>
<dbReference type="AlphaFoldDB" id="A0A1S2VKQ7"/>
<comment type="caution">
    <text evidence="4">The sequence shown here is derived from an EMBL/GenBank/DDBJ whole genome shotgun (WGS) entry which is preliminary data.</text>
</comment>
<keyword evidence="5" id="KW-1185">Reference proteome</keyword>
<evidence type="ECO:0000256" key="2">
    <source>
        <dbReference type="RuleBase" id="RU003616"/>
    </source>
</evidence>
<feature type="domain" description="SHSP" evidence="3">
    <location>
        <begin position="39"/>
        <end position="152"/>
    </location>
</feature>
<dbReference type="Pfam" id="PF00011">
    <property type="entry name" value="HSP20"/>
    <property type="match status" value="1"/>
</dbReference>
<organism evidence="4 5">
    <name type="scientific">Arsenicibacter rosenii</name>
    <dbReference type="NCBI Taxonomy" id="1750698"/>
    <lineage>
        <taxon>Bacteria</taxon>
        <taxon>Pseudomonadati</taxon>
        <taxon>Bacteroidota</taxon>
        <taxon>Cytophagia</taxon>
        <taxon>Cytophagales</taxon>
        <taxon>Spirosomataceae</taxon>
        <taxon>Arsenicibacter</taxon>
    </lineage>
</organism>
<gene>
    <name evidence="4" type="ORF">BLX24_10305</name>
</gene>
<reference evidence="4 5" key="1">
    <citation type="submission" date="2016-10" db="EMBL/GenBank/DDBJ databases">
        <title>Arsenicibacter rosenii gen. nov., sp. nov., an efficient arsenic-methylating bacterium isolated from an arsenic-contaminated paddy soil.</title>
        <authorList>
            <person name="Huang K."/>
        </authorList>
    </citation>
    <scope>NUCLEOTIDE SEQUENCE [LARGE SCALE GENOMIC DNA]</scope>
    <source>
        <strain evidence="4 5">SM-1</strain>
    </source>
</reference>
<dbReference type="Proteomes" id="UP000181790">
    <property type="component" value="Unassembled WGS sequence"/>
</dbReference>
<dbReference type="InterPro" id="IPR008978">
    <property type="entry name" value="HSP20-like_chaperone"/>
</dbReference>
<name>A0A1S2VKQ7_9BACT</name>
<dbReference type="InterPro" id="IPR031107">
    <property type="entry name" value="Small_HSP"/>
</dbReference>
<evidence type="ECO:0000256" key="1">
    <source>
        <dbReference type="PROSITE-ProRule" id="PRU00285"/>
    </source>
</evidence>
<dbReference type="RefSeq" id="WP_071503044.1">
    <property type="nucleotide sequence ID" value="NZ_MORL01000004.1"/>
</dbReference>
<protein>
    <recommendedName>
        <fullName evidence="3">SHSP domain-containing protein</fullName>
    </recommendedName>
</protein>
<dbReference type="SUPFAM" id="SSF49764">
    <property type="entry name" value="HSP20-like chaperones"/>
    <property type="match status" value="1"/>
</dbReference>
<evidence type="ECO:0000313" key="5">
    <source>
        <dbReference type="Proteomes" id="UP000181790"/>
    </source>
</evidence>
<dbReference type="Gene3D" id="2.60.40.790">
    <property type="match status" value="1"/>
</dbReference>